<dbReference type="CDD" id="cd02910">
    <property type="entry name" value="cupin_Yhhw_N"/>
    <property type="match status" value="1"/>
</dbReference>
<dbReference type="Pfam" id="PF17954">
    <property type="entry name" value="Pirin_C_2"/>
    <property type="match status" value="1"/>
</dbReference>
<dbReference type="InterPro" id="IPR041602">
    <property type="entry name" value="Quercetinase_C"/>
</dbReference>
<dbReference type="AlphaFoldDB" id="A0A3P3ZLT4"/>
<dbReference type="EMBL" id="UOYP01000059">
    <property type="protein sequence ID" value="VAY86913.1"/>
    <property type="molecule type" value="Genomic_DNA"/>
</dbReference>
<dbReference type="PANTHER" id="PTHR43212:SF3">
    <property type="entry name" value="QUERCETIN 2,3-DIOXYGENASE"/>
    <property type="match status" value="1"/>
</dbReference>
<reference evidence="4" key="1">
    <citation type="submission" date="2018-10" db="EMBL/GenBank/DDBJ databases">
        <authorList>
            <person name="Plewniak F."/>
        </authorList>
    </citation>
    <scope>NUCLEOTIDE SEQUENCE</scope>
</reference>
<dbReference type="PANTHER" id="PTHR43212">
    <property type="entry name" value="QUERCETIN 2,3-DIOXYGENASE"/>
    <property type="match status" value="1"/>
</dbReference>
<name>A0A3P3ZLT4_9ZZZZ</name>
<dbReference type="InterPro" id="IPR012093">
    <property type="entry name" value="Pirin"/>
</dbReference>
<evidence type="ECO:0000313" key="4">
    <source>
        <dbReference type="EMBL" id="VAY86913.1"/>
    </source>
</evidence>
<dbReference type="Pfam" id="PF02678">
    <property type="entry name" value="Pirin"/>
    <property type="match status" value="1"/>
</dbReference>
<protein>
    <recommendedName>
        <fullName evidence="5">Quercetin 2,3-dioxygenase</fullName>
    </recommendedName>
</protein>
<evidence type="ECO:0000256" key="1">
    <source>
        <dbReference type="ARBA" id="ARBA00008416"/>
    </source>
</evidence>
<feature type="domain" description="Pirin N-terminal" evidence="2">
    <location>
        <begin position="10"/>
        <end position="119"/>
    </location>
</feature>
<dbReference type="InterPro" id="IPR003829">
    <property type="entry name" value="Pirin_N_dom"/>
</dbReference>
<dbReference type="SUPFAM" id="SSF51182">
    <property type="entry name" value="RmlC-like cupins"/>
    <property type="match status" value="1"/>
</dbReference>
<sequence length="232" mass="26179">MLALRRSKDRGYAHQGWLESWHSFSFADYHDPAHMHYSVLRVLNDDRIAPNSGFGTHPHQDMEILTYLLEGSLEHRDSMGNGSVIQAGEVQRMSAGSGITHSEFNPSESDPVHLLQIWILPDRRGRTPEYEQKKFLPEERRGRFCLIASPDGRDGSLTIHQDVRIYASILGADDTLVYDFDPGRKGYLQVAAGELIVDGRPLREGDGLRIAQRERIAIGTPGQTEFLLFDLP</sequence>
<feature type="domain" description="Quercetin 2,3-dioxygenase C-terminal cupin" evidence="3">
    <location>
        <begin position="146"/>
        <end position="231"/>
    </location>
</feature>
<proteinExistence type="inferred from homology"/>
<comment type="similarity">
    <text evidence="1">Belongs to the pirin family.</text>
</comment>
<gene>
    <name evidence="4" type="primary">yhhW</name>
    <name evidence="4" type="ORF">CARN8_1510011</name>
</gene>
<accession>A0A3P3ZLT4</accession>
<evidence type="ECO:0000259" key="3">
    <source>
        <dbReference type="Pfam" id="PF17954"/>
    </source>
</evidence>
<organism evidence="4">
    <name type="scientific">mine drainage metagenome</name>
    <dbReference type="NCBI Taxonomy" id="410659"/>
    <lineage>
        <taxon>unclassified sequences</taxon>
        <taxon>metagenomes</taxon>
        <taxon>ecological metagenomes</taxon>
    </lineage>
</organism>
<evidence type="ECO:0000259" key="2">
    <source>
        <dbReference type="Pfam" id="PF02678"/>
    </source>
</evidence>
<dbReference type="PIRSF" id="PIRSF006232">
    <property type="entry name" value="Pirin"/>
    <property type="match status" value="1"/>
</dbReference>
<dbReference type="InterPro" id="IPR011051">
    <property type="entry name" value="RmlC_Cupin_sf"/>
</dbReference>
<dbReference type="InterPro" id="IPR014710">
    <property type="entry name" value="RmlC-like_jellyroll"/>
</dbReference>
<dbReference type="Gene3D" id="2.60.120.10">
    <property type="entry name" value="Jelly Rolls"/>
    <property type="match status" value="2"/>
</dbReference>
<evidence type="ECO:0008006" key="5">
    <source>
        <dbReference type="Google" id="ProtNLM"/>
    </source>
</evidence>